<evidence type="ECO:0000313" key="6">
    <source>
        <dbReference type="EMBL" id="BBY83534.1"/>
    </source>
</evidence>
<dbReference type="InterPro" id="IPR001647">
    <property type="entry name" value="HTH_TetR"/>
</dbReference>
<evidence type="ECO:0000256" key="2">
    <source>
        <dbReference type="ARBA" id="ARBA00023125"/>
    </source>
</evidence>
<dbReference type="InterPro" id="IPR009057">
    <property type="entry name" value="Homeodomain-like_sf"/>
</dbReference>
<keyword evidence="7" id="KW-1185">Reference proteome</keyword>
<sequence>MKVNDAGQPATKVRRTQAERTAATRAQLIGAARKLFADKGFSEVSTQAIVEAAGVTRGALYHQFADKTELFAAVYEEVERELVADIGRQIGSVSPGDPLEAMRVGARLFLDGCSAPDVQQIVLIDAPAVLGWERWRAVGVKYGLGVIETMLAAAIEQGAIPNQPLRSTAHVLLGALDEAALYVSRATDPDQARTEMEAVCDRLISGIAGKGHAEPG</sequence>
<dbReference type="PRINTS" id="PR00455">
    <property type="entry name" value="HTHTETR"/>
</dbReference>
<feature type="domain" description="HTH tetR-type" evidence="5">
    <location>
        <begin position="22"/>
        <end position="82"/>
    </location>
</feature>
<dbReference type="InterPro" id="IPR050109">
    <property type="entry name" value="HTH-type_TetR-like_transc_reg"/>
</dbReference>
<dbReference type="RefSeq" id="WP_163904443.1">
    <property type="nucleotide sequence ID" value="NZ_AP022599.1"/>
</dbReference>
<dbReference type="Pfam" id="PF21351">
    <property type="entry name" value="TetR_C_41"/>
    <property type="match status" value="1"/>
</dbReference>
<dbReference type="GO" id="GO:0003700">
    <property type="term" value="F:DNA-binding transcription factor activity"/>
    <property type="evidence" value="ECO:0007669"/>
    <property type="project" value="TreeGrafter"/>
</dbReference>
<evidence type="ECO:0000256" key="3">
    <source>
        <dbReference type="ARBA" id="ARBA00023163"/>
    </source>
</evidence>
<dbReference type="PROSITE" id="PS50977">
    <property type="entry name" value="HTH_TETR_2"/>
    <property type="match status" value="1"/>
</dbReference>
<dbReference type="AlphaFoldDB" id="A0A7I7UPX8"/>
<dbReference type="Gene3D" id="1.10.357.10">
    <property type="entry name" value="Tetracycline Repressor, domain 2"/>
    <property type="match status" value="1"/>
</dbReference>
<dbReference type="PANTHER" id="PTHR30055:SF234">
    <property type="entry name" value="HTH-TYPE TRANSCRIPTIONAL REGULATOR BETI"/>
    <property type="match status" value="1"/>
</dbReference>
<dbReference type="EMBL" id="AP022599">
    <property type="protein sequence ID" value="BBY83534.1"/>
    <property type="molecule type" value="Genomic_DNA"/>
</dbReference>
<proteinExistence type="predicted"/>
<dbReference type="Pfam" id="PF00440">
    <property type="entry name" value="TetR_N"/>
    <property type="match status" value="1"/>
</dbReference>
<dbReference type="InterPro" id="IPR036271">
    <property type="entry name" value="Tet_transcr_reg_TetR-rel_C_sf"/>
</dbReference>
<evidence type="ECO:0000313" key="7">
    <source>
        <dbReference type="Proteomes" id="UP000467252"/>
    </source>
</evidence>
<dbReference type="GO" id="GO:0000976">
    <property type="term" value="F:transcription cis-regulatory region binding"/>
    <property type="evidence" value="ECO:0007669"/>
    <property type="project" value="TreeGrafter"/>
</dbReference>
<evidence type="ECO:0000256" key="4">
    <source>
        <dbReference type="PROSITE-ProRule" id="PRU00335"/>
    </source>
</evidence>
<keyword evidence="2 4" id="KW-0238">DNA-binding</keyword>
<evidence type="ECO:0000259" key="5">
    <source>
        <dbReference type="PROSITE" id="PS50977"/>
    </source>
</evidence>
<keyword evidence="1" id="KW-0805">Transcription regulation</keyword>
<name>A0A7I7UPX8_MYCPV</name>
<dbReference type="PANTHER" id="PTHR30055">
    <property type="entry name" value="HTH-TYPE TRANSCRIPTIONAL REGULATOR RUTR"/>
    <property type="match status" value="1"/>
</dbReference>
<keyword evidence="3" id="KW-0804">Transcription</keyword>
<organism evidence="6 7">
    <name type="scientific">Mycolicibacterium pulveris</name>
    <name type="common">Mycobacterium pulveris</name>
    <dbReference type="NCBI Taxonomy" id="36813"/>
    <lineage>
        <taxon>Bacteria</taxon>
        <taxon>Bacillati</taxon>
        <taxon>Actinomycetota</taxon>
        <taxon>Actinomycetes</taxon>
        <taxon>Mycobacteriales</taxon>
        <taxon>Mycobacteriaceae</taxon>
        <taxon>Mycolicibacterium</taxon>
    </lineage>
</organism>
<protein>
    <submittedName>
        <fullName evidence="6">TetR family transcriptional regulator</fullName>
    </submittedName>
</protein>
<feature type="DNA-binding region" description="H-T-H motif" evidence="4">
    <location>
        <begin position="45"/>
        <end position="64"/>
    </location>
</feature>
<accession>A0A7I7UPX8</accession>
<dbReference type="SUPFAM" id="SSF46689">
    <property type="entry name" value="Homeodomain-like"/>
    <property type="match status" value="1"/>
</dbReference>
<reference evidence="6 7" key="1">
    <citation type="journal article" date="2019" name="Emerg. Microbes Infect.">
        <title>Comprehensive subspecies identification of 175 nontuberculous mycobacteria species based on 7547 genomic profiles.</title>
        <authorList>
            <person name="Matsumoto Y."/>
            <person name="Kinjo T."/>
            <person name="Motooka D."/>
            <person name="Nabeya D."/>
            <person name="Jung N."/>
            <person name="Uechi K."/>
            <person name="Horii T."/>
            <person name="Iida T."/>
            <person name="Fujita J."/>
            <person name="Nakamura S."/>
        </authorList>
    </citation>
    <scope>NUCLEOTIDE SEQUENCE [LARGE SCALE GENOMIC DNA]</scope>
    <source>
        <strain evidence="6 7">JCM 6370</strain>
    </source>
</reference>
<dbReference type="Proteomes" id="UP000467252">
    <property type="component" value="Chromosome"/>
</dbReference>
<dbReference type="SUPFAM" id="SSF48498">
    <property type="entry name" value="Tetracyclin repressor-like, C-terminal domain"/>
    <property type="match status" value="1"/>
</dbReference>
<dbReference type="InterPro" id="IPR049484">
    <property type="entry name" value="Rv0078-like_C"/>
</dbReference>
<gene>
    <name evidence="6" type="ORF">MPUL_46920</name>
</gene>
<evidence type="ECO:0000256" key="1">
    <source>
        <dbReference type="ARBA" id="ARBA00023015"/>
    </source>
</evidence>